<comment type="caution">
    <text evidence="5">The sequence shown here is derived from an EMBL/GenBank/DDBJ whole genome shotgun (WGS) entry which is preliminary data.</text>
</comment>
<evidence type="ECO:0000256" key="2">
    <source>
        <dbReference type="SAM" id="MobiDB-lite"/>
    </source>
</evidence>
<accession>K9DIU6</accession>
<dbReference type="Gene3D" id="2.60.40.10">
    <property type="entry name" value="Immunoglobulins"/>
    <property type="match status" value="1"/>
</dbReference>
<feature type="compositionally biased region" description="Gly residues" evidence="2">
    <location>
        <begin position="27"/>
        <end position="40"/>
    </location>
</feature>
<evidence type="ECO:0000313" key="5">
    <source>
        <dbReference type="EMBL" id="EKU84218.1"/>
    </source>
</evidence>
<dbReference type="HOGENOM" id="CLU_1667301_0_0_4"/>
<dbReference type="PATRIC" id="fig|883126.3.peg.376"/>
<feature type="domain" description="Big-1" evidence="4">
    <location>
        <begin position="59"/>
        <end position="149"/>
    </location>
</feature>
<proteinExistence type="inferred from homology"/>
<evidence type="ECO:0000259" key="4">
    <source>
        <dbReference type="SMART" id="SM00634"/>
    </source>
</evidence>
<reference evidence="5 6" key="1">
    <citation type="submission" date="2012-09" db="EMBL/GenBank/DDBJ databases">
        <title>The Genome Sequence of Massilia timonae CCUG 45783.</title>
        <authorList>
            <consortium name="The Broad Institute Genome Sequencing Platform"/>
            <person name="Earl A."/>
            <person name="Ward D."/>
            <person name="Feldgarden M."/>
            <person name="Gevers D."/>
            <person name="Huys G."/>
            <person name="Walker B."/>
            <person name="Young S.K."/>
            <person name="Zeng Q."/>
            <person name="Gargeya S."/>
            <person name="Fitzgerald M."/>
            <person name="Haas B."/>
            <person name="Abouelleil A."/>
            <person name="Alvarado L."/>
            <person name="Arachchi H.M."/>
            <person name="Berlin A.M."/>
            <person name="Chapman S.B."/>
            <person name="Goldberg J."/>
            <person name="Griggs A."/>
            <person name="Gujja S."/>
            <person name="Hansen M."/>
            <person name="Howarth C."/>
            <person name="Imamovic A."/>
            <person name="Larimer J."/>
            <person name="McCowen C."/>
            <person name="Montmayeur A."/>
            <person name="Murphy C."/>
            <person name="Neiman D."/>
            <person name="Pearson M."/>
            <person name="Priest M."/>
            <person name="Roberts A."/>
            <person name="Saif S."/>
            <person name="Shea T."/>
            <person name="Sisk P."/>
            <person name="Sykes S."/>
            <person name="Wortman J."/>
            <person name="Nusbaum C."/>
            <person name="Birren B."/>
        </authorList>
    </citation>
    <scope>NUCLEOTIDE SEQUENCE [LARGE SCALE GENOMIC DNA]</scope>
    <source>
        <strain evidence="5 6">CCUG 45783</strain>
    </source>
</reference>
<dbReference type="SMART" id="SM00634">
    <property type="entry name" value="BID_1"/>
    <property type="match status" value="1"/>
</dbReference>
<feature type="signal peptide" evidence="3">
    <location>
        <begin position="1"/>
        <end position="23"/>
    </location>
</feature>
<dbReference type="SUPFAM" id="SSF49373">
    <property type="entry name" value="Invasin/intimin cell-adhesion fragments"/>
    <property type="match status" value="1"/>
</dbReference>
<name>K9DIU6_9BURK</name>
<keyword evidence="6" id="KW-1185">Reference proteome</keyword>
<dbReference type="Proteomes" id="UP000009874">
    <property type="component" value="Unassembled WGS sequence"/>
</dbReference>
<feature type="region of interest" description="Disordered" evidence="2">
    <location>
        <begin position="27"/>
        <end position="47"/>
    </location>
</feature>
<evidence type="ECO:0000256" key="1">
    <source>
        <dbReference type="ARBA" id="ARBA00010116"/>
    </source>
</evidence>
<dbReference type="AlphaFoldDB" id="K9DIU6"/>
<dbReference type="InterPro" id="IPR013783">
    <property type="entry name" value="Ig-like_fold"/>
</dbReference>
<feature type="chain" id="PRO_5003928788" description="Big-1 domain-containing protein" evidence="3">
    <location>
        <begin position="24"/>
        <end position="158"/>
    </location>
</feature>
<keyword evidence="3" id="KW-0732">Signal</keyword>
<evidence type="ECO:0000313" key="6">
    <source>
        <dbReference type="Proteomes" id="UP000009874"/>
    </source>
</evidence>
<protein>
    <recommendedName>
        <fullName evidence="4">Big-1 domain-containing protein</fullName>
    </recommendedName>
</protein>
<gene>
    <name evidence="5" type="ORF">HMPREF9710_00377</name>
</gene>
<organism evidence="5 6">
    <name type="scientific">Massilia timonae CCUG 45783</name>
    <dbReference type="NCBI Taxonomy" id="883126"/>
    <lineage>
        <taxon>Bacteria</taxon>
        <taxon>Pseudomonadati</taxon>
        <taxon>Pseudomonadota</taxon>
        <taxon>Betaproteobacteria</taxon>
        <taxon>Burkholderiales</taxon>
        <taxon>Oxalobacteraceae</taxon>
        <taxon>Telluria group</taxon>
        <taxon>Massilia</taxon>
    </lineage>
</organism>
<dbReference type="EMBL" id="AGZI01000007">
    <property type="protein sequence ID" value="EKU84218.1"/>
    <property type="molecule type" value="Genomic_DNA"/>
</dbReference>
<dbReference type="PROSITE" id="PS51257">
    <property type="entry name" value="PROKAR_LIPOPROTEIN"/>
    <property type="match status" value="1"/>
</dbReference>
<dbReference type="InterPro" id="IPR003344">
    <property type="entry name" value="Big_1_dom"/>
</dbReference>
<sequence length="158" mass="14878">MKNQHIKYGSLALLLAATLSACGGGGGNPGTPSGSGGSGTGSTPVTPAAPTVGVSLVNATGSASTSLSGATPLTVRALVLDANKQPVPNALVTFTTADDLAVFAPGAGTALTDASGTASITMRVASLAAGGAGTVTASVTVAGTAVTNTPTTRSTPPR</sequence>
<evidence type="ECO:0000256" key="3">
    <source>
        <dbReference type="SAM" id="SignalP"/>
    </source>
</evidence>
<dbReference type="InterPro" id="IPR008964">
    <property type="entry name" value="Invasin/intimin_cell_adhesion"/>
</dbReference>
<dbReference type="RefSeq" id="WP_005663358.1">
    <property type="nucleotide sequence ID" value="NZ_JH992922.1"/>
</dbReference>
<comment type="similarity">
    <text evidence="1">Belongs to the intimin/invasin family.</text>
</comment>